<feature type="chain" id="PRO_5023056136" evidence="1">
    <location>
        <begin position="23"/>
        <end position="303"/>
    </location>
</feature>
<dbReference type="Proteomes" id="UP000323708">
    <property type="component" value="Unassembled WGS sequence"/>
</dbReference>
<name>A0A5B0WT37_9GAMM</name>
<feature type="signal peptide" evidence="1">
    <location>
        <begin position="1"/>
        <end position="22"/>
    </location>
</feature>
<dbReference type="AlphaFoldDB" id="A0A5B0WT37"/>
<sequence>MSFLAAAPLALALFLLPQVASLATVEAADSRFERTITALQVADDDARSRFASVALLELAETYLAEADLARSEADSSEQAQRLVFWSRAVGRYAEGLVALVAAIDQGMPVALRLNEREVPSVSVDGRTVMLAHPRSDQQAGYEQRVLKQFCTGITCTALTAARTAQPIPVSPQLVTPDWEFSELGPRCHYRGLSVQFRAPGRLAAQKSICQQFMQEVEMLATEIAWQQRHGVFIEWDAIRIQASPGQPAHLVRLNSSDDSLLLSLPIISSSNALPGAIAPWLQQRFAPAGPPSIVIDASEQGWD</sequence>
<evidence type="ECO:0000256" key="1">
    <source>
        <dbReference type="SAM" id="SignalP"/>
    </source>
</evidence>
<dbReference type="EMBL" id="VTUX01000009">
    <property type="protein sequence ID" value="KAA1189019.1"/>
    <property type="molecule type" value="Genomic_DNA"/>
</dbReference>
<proteinExistence type="predicted"/>
<evidence type="ECO:0000313" key="2">
    <source>
        <dbReference type="EMBL" id="KAA1189019.1"/>
    </source>
</evidence>
<organism evidence="2 3">
    <name type="scientific">Pseudohalioglobus sediminis</name>
    <dbReference type="NCBI Taxonomy" id="2606449"/>
    <lineage>
        <taxon>Bacteria</taxon>
        <taxon>Pseudomonadati</taxon>
        <taxon>Pseudomonadota</taxon>
        <taxon>Gammaproteobacteria</taxon>
        <taxon>Cellvibrionales</taxon>
        <taxon>Halieaceae</taxon>
        <taxon>Pseudohalioglobus</taxon>
    </lineage>
</organism>
<accession>A0A5B0WT37</accession>
<keyword evidence="1" id="KW-0732">Signal</keyword>
<protein>
    <submittedName>
        <fullName evidence="2">Uncharacterized protein</fullName>
    </submittedName>
</protein>
<reference evidence="2 3" key="1">
    <citation type="submission" date="2019-09" db="EMBL/GenBank/DDBJ databases">
        <authorList>
            <person name="Chen X.-Y."/>
        </authorList>
    </citation>
    <scope>NUCLEOTIDE SEQUENCE [LARGE SCALE GENOMIC DNA]</scope>
    <source>
        <strain evidence="2 3">NY5</strain>
    </source>
</reference>
<keyword evidence="3" id="KW-1185">Reference proteome</keyword>
<dbReference type="RefSeq" id="WP_149612781.1">
    <property type="nucleotide sequence ID" value="NZ_VTUX01000009.1"/>
</dbReference>
<evidence type="ECO:0000313" key="3">
    <source>
        <dbReference type="Proteomes" id="UP000323708"/>
    </source>
</evidence>
<comment type="caution">
    <text evidence="2">The sequence shown here is derived from an EMBL/GenBank/DDBJ whole genome shotgun (WGS) entry which is preliminary data.</text>
</comment>
<gene>
    <name evidence="2" type="ORF">F0M18_17620</name>
</gene>